<feature type="region of interest" description="Disordered" evidence="1">
    <location>
        <begin position="146"/>
        <end position="172"/>
    </location>
</feature>
<accession>A0A8H6VUN8</accession>
<feature type="compositionally biased region" description="Acidic residues" evidence="1">
    <location>
        <begin position="155"/>
        <end position="170"/>
    </location>
</feature>
<sequence>MPLSRKRKERQSKVSLDMQGADLELPTPNPVLFIQAYEAEVRRGPQARSAAESLELATHRNGKSGLIEWKTPSSDESIWVDRYDARLLLDSLPKVKQQQPPLPASPSGWSDLPSDSEDTFFLSPDEADDYHRDKRRKIMEKTREERLKARSIEDGVPEEDVWGGSDEEPDDPQRQLMERTAKNMMAADNPTQLEMRILANYGADGRFAFLRGRWKRAWASAKHDAKLEQENAKAKEASGIGLGTLADYGDSSAEEDADDANAALVARQARAKAWAQSRKADKQAS</sequence>
<organism evidence="3 4">
    <name type="scientific">Mycena indigotica</name>
    <dbReference type="NCBI Taxonomy" id="2126181"/>
    <lineage>
        <taxon>Eukaryota</taxon>
        <taxon>Fungi</taxon>
        <taxon>Dikarya</taxon>
        <taxon>Basidiomycota</taxon>
        <taxon>Agaricomycotina</taxon>
        <taxon>Agaricomycetes</taxon>
        <taxon>Agaricomycetidae</taxon>
        <taxon>Agaricales</taxon>
        <taxon>Marasmiineae</taxon>
        <taxon>Mycenaceae</taxon>
        <taxon>Mycena</taxon>
    </lineage>
</organism>
<evidence type="ECO:0000313" key="4">
    <source>
        <dbReference type="Proteomes" id="UP000636479"/>
    </source>
</evidence>
<feature type="region of interest" description="Disordered" evidence="1">
    <location>
        <begin position="94"/>
        <end position="126"/>
    </location>
</feature>
<dbReference type="Proteomes" id="UP000636479">
    <property type="component" value="Unassembled WGS sequence"/>
</dbReference>
<feature type="domain" description="Suppressor of white apricot N-terminal" evidence="2">
    <location>
        <begin position="55"/>
        <end position="104"/>
    </location>
</feature>
<keyword evidence="4" id="KW-1185">Reference proteome</keyword>
<reference evidence="3" key="1">
    <citation type="submission" date="2020-05" db="EMBL/GenBank/DDBJ databases">
        <title>Mycena genomes resolve the evolution of fungal bioluminescence.</title>
        <authorList>
            <person name="Tsai I.J."/>
        </authorList>
    </citation>
    <scope>NUCLEOTIDE SEQUENCE</scope>
    <source>
        <strain evidence="3">171206Taipei</strain>
    </source>
</reference>
<evidence type="ECO:0000259" key="2">
    <source>
        <dbReference type="Pfam" id="PF09750"/>
    </source>
</evidence>
<dbReference type="AlphaFoldDB" id="A0A8H6VUN8"/>
<dbReference type="RefSeq" id="XP_037214108.1">
    <property type="nucleotide sequence ID" value="XM_037369610.1"/>
</dbReference>
<comment type="caution">
    <text evidence="3">The sequence shown here is derived from an EMBL/GenBank/DDBJ whole genome shotgun (WGS) entry which is preliminary data.</text>
</comment>
<evidence type="ECO:0000256" key="1">
    <source>
        <dbReference type="SAM" id="MobiDB-lite"/>
    </source>
</evidence>
<evidence type="ECO:0000313" key="3">
    <source>
        <dbReference type="EMBL" id="KAF7290748.1"/>
    </source>
</evidence>
<dbReference type="OrthoDB" id="2552978at2759"/>
<feature type="region of interest" description="Disordered" evidence="1">
    <location>
        <begin position="1"/>
        <end position="24"/>
    </location>
</feature>
<proteinExistence type="predicted"/>
<dbReference type="EMBL" id="JACAZF010000014">
    <property type="protein sequence ID" value="KAF7290748.1"/>
    <property type="molecule type" value="Genomic_DNA"/>
</dbReference>
<feature type="compositionally biased region" description="Basic residues" evidence="1">
    <location>
        <begin position="1"/>
        <end position="10"/>
    </location>
</feature>
<dbReference type="GeneID" id="59352126"/>
<protein>
    <recommendedName>
        <fullName evidence="2">Suppressor of white apricot N-terminal domain-containing protein</fullName>
    </recommendedName>
</protein>
<name>A0A8H6VUN8_9AGAR</name>
<gene>
    <name evidence="3" type="ORF">MIND_01315500</name>
</gene>
<feature type="region of interest" description="Disordered" evidence="1">
    <location>
        <begin position="230"/>
        <end position="259"/>
    </location>
</feature>
<dbReference type="Pfam" id="PF09750">
    <property type="entry name" value="DRY_EERY"/>
    <property type="match status" value="1"/>
</dbReference>
<dbReference type="InterPro" id="IPR019147">
    <property type="entry name" value="SWAP_N_domain"/>
</dbReference>